<evidence type="ECO:0000313" key="4">
    <source>
        <dbReference type="EMBL" id="GIL83406.1"/>
    </source>
</evidence>
<keyword evidence="2" id="KW-1133">Transmembrane helix</keyword>
<keyword evidence="3" id="KW-0732">Signal</keyword>
<feature type="region of interest" description="Disordered" evidence="1">
    <location>
        <begin position="45"/>
        <end position="90"/>
    </location>
</feature>
<keyword evidence="2" id="KW-0472">Membrane</keyword>
<dbReference type="Proteomes" id="UP000747110">
    <property type="component" value="Unassembled WGS sequence"/>
</dbReference>
<feature type="compositionally biased region" description="Pro residues" evidence="1">
    <location>
        <begin position="45"/>
        <end position="82"/>
    </location>
</feature>
<dbReference type="AlphaFoldDB" id="A0A8J4CHV6"/>
<evidence type="ECO:0000256" key="1">
    <source>
        <dbReference type="SAM" id="MobiDB-lite"/>
    </source>
</evidence>
<sequence>MRKACYTGVKMIQLLLLGFLSSMAIADAAASGTYPIVPSTSPPAYPSMTPPPNPYLPSPSPSPSPSPATMPTVPPPSPPPLPSSTNASSPPVVYPVPPSLSPASSPPVVPSNSPVVPPYSMPPSYFQPASIQPPPAPPVPDTKVPLSGYALFVGPAASCTGIAGAGSTTANVTTNAWGELSGDGAIGEAQEGLLVILQPWNSTCKDAFTGLPLPFEIGAPWTTPDSGTAQVTLTPATRLLAYTDFTDAVNATGVIPAAYRIFGVDASGAETGALAALKKPTAYERLTGVRMLAVDTALTSLVVTAAPAVAAATLATADCSNFDEQIDAIFHALAEEATTGVNLTNPSLCPAIIQKAVARCNGSNTTGEAAALKACPVYTAAITTVQVDSEDQGIMPLLAVGMMARVSYVVQTAGVTAVTAAIAGNVTAVDNLLADWNGYQVRAPINLTAISAALGLGDAPSADSTSIFARGFGSLTDCPVIYNQLVNLAKTLNFTTNAKGVVTFINVTSGLVSVSSGCRDAALSVGGKVVRSPFSMSALVPQPLIGGSVFVNPAAYLATGAFLVRQAHEAPRGITAADYAAVYNYFGIGLSGAADVLPQGADFVRQNWPDKNALVVRSYVLNQRLLGAVGPSSSFMSGLLKHQVSTDDVAQSFFEAMSYDMVNKTLKPDDKEYLMGLMRGFYQRQFQQSSSSSRRLLQALDLTQLNQLLTSVATAVAEVSSKFVELDRQAVTAAAAGQTIDVGSLLLSAAKVTSVAQESLTNMLTELAVAASSGNTTALTALTSQLSSSFSAAGLEAQVQSATVDASGIGAVGNNAEPTVEAGGTAPPVLPAAIPPSKEKKTKNVDAIVGGVVGGVVGAAMIAVIIAAVVIRHRRSKQQVHGRSRNDGRINVLVPDPETGAANTNWLSGSTAPPPPAMAGGAAAGTADGVPASPDNKLPGATNRSLGGTGNAMATAENVEFDEESDRTTRTMVIPWASPRSATVSPRERLTSASGSTTTTAAAAAAGAGATSRDGRDSHFRENHVHPDRTSVQSAAKVSPVTTSPRDPSSSSLDDNGRWWAPA</sequence>
<feature type="chain" id="PRO_5036433577" evidence="3">
    <location>
        <begin position="27"/>
        <end position="1063"/>
    </location>
</feature>
<reference evidence="4" key="1">
    <citation type="journal article" date="2021" name="Proc. Natl. Acad. Sci. U.S.A.">
        <title>Three genomes in the algal genus Volvox reveal the fate of a haploid sex-determining region after a transition to homothallism.</title>
        <authorList>
            <person name="Yamamoto K."/>
            <person name="Hamaji T."/>
            <person name="Kawai-Toyooka H."/>
            <person name="Matsuzaki R."/>
            <person name="Takahashi F."/>
            <person name="Nishimura Y."/>
            <person name="Kawachi M."/>
            <person name="Noguchi H."/>
            <person name="Minakuchi Y."/>
            <person name="Umen J.G."/>
            <person name="Toyoda A."/>
            <person name="Nozaki H."/>
        </authorList>
    </citation>
    <scope>NUCLEOTIDE SEQUENCE</scope>
    <source>
        <strain evidence="5">NIES-3785</strain>
        <strain evidence="4">NIES-3786</strain>
    </source>
</reference>
<feature type="transmembrane region" description="Helical" evidence="2">
    <location>
        <begin position="847"/>
        <end position="871"/>
    </location>
</feature>
<protein>
    <submittedName>
        <fullName evidence="4">Uncharacterized protein</fullName>
    </submittedName>
</protein>
<evidence type="ECO:0000256" key="3">
    <source>
        <dbReference type="SAM" id="SignalP"/>
    </source>
</evidence>
<feature type="compositionally biased region" description="Basic and acidic residues" evidence="1">
    <location>
        <begin position="1013"/>
        <end position="1029"/>
    </location>
</feature>
<feature type="signal peptide" evidence="3">
    <location>
        <begin position="1"/>
        <end position="26"/>
    </location>
</feature>
<gene>
    <name evidence="4" type="ORF">Vretifemale_12241</name>
    <name evidence="5" type="ORF">Vretimale_11220</name>
</gene>
<accession>A0A8J4CHV6</accession>
<feature type="compositionally biased region" description="Low complexity" evidence="1">
    <location>
        <begin position="918"/>
        <end position="932"/>
    </location>
</feature>
<evidence type="ECO:0000256" key="2">
    <source>
        <dbReference type="SAM" id="Phobius"/>
    </source>
</evidence>
<evidence type="ECO:0000313" key="5">
    <source>
        <dbReference type="EMBL" id="GIM07016.1"/>
    </source>
</evidence>
<dbReference type="PRINTS" id="PR01217">
    <property type="entry name" value="PRICHEXTENSN"/>
</dbReference>
<proteinExistence type="predicted"/>
<comment type="caution">
    <text evidence="4">The sequence shown here is derived from an EMBL/GenBank/DDBJ whole genome shotgun (WGS) entry which is preliminary data.</text>
</comment>
<dbReference type="OrthoDB" id="544225at2759"/>
<dbReference type="EMBL" id="BNCP01000026">
    <property type="protein sequence ID" value="GIL83406.1"/>
    <property type="molecule type" value="Genomic_DNA"/>
</dbReference>
<keyword evidence="2" id="KW-0812">Transmembrane</keyword>
<name>A0A8J4CHV6_9CHLO</name>
<evidence type="ECO:0000313" key="6">
    <source>
        <dbReference type="Proteomes" id="UP000747110"/>
    </source>
</evidence>
<keyword evidence="6" id="KW-1185">Reference proteome</keyword>
<feature type="compositionally biased region" description="Low complexity" evidence="1">
    <location>
        <begin position="1038"/>
        <end position="1054"/>
    </location>
</feature>
<dbReference type="Proteomes" id="UP000722791">
    <property type="component" value="Unassembled WGS sequence"/>
</dbReference>
<dbReference type="EMBL" id="BNCQ01000023">
    <property type="protein sequence ID" value="GIM07016.1"/>
    <property type="molecule type" value="Genomic_DNA"/>
</dbReference>
<organism evidence="4 6">
    <name type="scientific">Volvox reticuliferus</name>
    <dbReference type="NCBI Taxonomy" id="1737510"/>
    <lineage>
        <taxon>Eukaryota</taxon>
        <taxon>Viridiplantae</taxon>
        <taxon>Chlorophyta</taxon>
        <taxon>core chlorophytes</taxon>
        <taxon>Chlorophyceae</taxon>
        <taxon>CS clade</taxon>
        <taxon>Chlamydomonadales</taxon>
        <taxon>Volvocaceae</taxon>
        <taxon>Volvox</taxon>
    </lineage>
</organism>
<feature type="compositionally biased region" description="Low complexity" evidence="1">
    <location>
        <begin position="991"/>
        <end position="1012"/>
    </location>
</feature>
<feature type="region of interest" description="Disordered" evidence="1">
    <location>
        <begin position="875"/>
        <end position="1063"/>
    </location>
</feature>